<comment type="subcellular location">
    <subcellularLocation>
        <location evidence="7">Cytoplasm</location>
    </subcellularLocation>
</comment>
<organism evidence="8 9">
    <name type="scientific">Ruminococcus difficilis</name>
    <dbReference type="NCBI Taxonomy" id="2763069"/>
    <lineage>
        <taxon>Bacteria</taxon>
        <taxon>Bacillati</taxon>
        <taxon>Bacillota</taxon>
        <taxon>Clostridia</taxon>
        <taxon>Eubacteriales</taxon>
        <taxon>Oscillospiraceae</taxon>
        <taxon>Ruminococcus</taxon>
    </lineage>
</organism>
<comment type="subunit">
    <text evidence="7">Homohexamer.</text>
</comment>
<gene>
    <name evidence="7" type="primary">ppa</name>
    <name evidence="8" type="ORF">JKK62_16740</name>
</gene>
<dbReference type="HAMAP" id="MF_00209">
    <property type="entry name" value="Inorganic_PPase"/>
    <property type="match status" value="1"/>
</dbReference>
<evidence type="ECO:0000256" key="5">
    <source>
        <dbReference type="ARBA" id="ARBA00022842"/>
    </source>
</evidence>
<dbReference type="CDD" id="cd00412">
    <property type="entry name" value="pyrophosphatase"/>
    <property type="match status" value="1"/>
</dbReference>
<feature type="binding site" evidence="7">
    <location>
        <position position="141"/>
    </location>
    <ligand>
        <name>substrate</name>
    </ligand>
</feature>
<feature type="binding site" evidence="7">
    <location>
        <position position="72"/>
    </location>
    <ligand>
        <name>Mg(2+)</name>
        <dbReference type="ChEBI" id="CHEBI:18420"/>
        <label>1</label>
    </ligand>
</feature>
<reference evidence="8" key="1">
    <citation type="submission" date="2021-01" db="EMBL/GenBank/DDBJ databases">
        <title>Genome public.</title>
        <authorList>
            <person name="Liu C."/>
            <person name="Sun Q."/>
        </authorList>
    </citation>
    <scope>NUCLEOTIDE SEQUENCE</scope>
    <source>
        <strain evidence="8">M6</strain>
    </source>
</reference>
<dbReference type="PROSITE" id="PS00387">
    <property type="entry name" value="PPASE"/>
    <property type="match status" value="1"/>
</dbReference>
<keyword evidence="2 7" id="KW-0963">Cytoplasm</keyword>
<evidence type="ECO:0000313" key="8">
    <source>
        <dbReference type="EMBL" id="MBK6090269.1"/>
    </source>
</evidence>
<evidence type="ECO:0000256" key="3">
    <source>
        <dbReference type="ARBA" id="ARBA00022723"/>
    </source>
</evidence>
<dbReference type="FunFam" id="3.90.80.10:FF:000003">
    <property type="entry name" value="Inorganic pyrophosphatase"/>
    <property type="match status" value="1"/>
</dbReference>
<comment type="similarity">
    <text evidence="7">Belongs to the PPase family.</text>
</comment>
<feature type="binding site" evidence="7">
    <location>
        <position position="45"/>
    </location>
    <ligand>
        <name>substrate</name>
    </ligand>
</feature>
<comment type="cofactor">
    <cofactor evidence="1 7">
        <name>Mg(2+)</name>
        <dbReference type="ChEBI" id="CHEBI:18420"/>
    </cofactor>
</comment>
<dbReference type="InterPro" id="IPR008162">
    <property type="entry name" value="Pyrophosphatase"/>
</dbReference>
<dbReference type="Gene3D" id="3.90.80.10">
    <property type="entry name" value="Inorganic pyrophosphatase"/>
    <property type="match status" value="1"/>
</dbReference>
<name>A0A935C4H5_9FIRM</name>
<keyword evidence="4 7" id="KW-0378">Hydrolase</keyword>
<comment type="function">
    <text evidence="7">Catalyzes the hydrolysis of inorganic pyrophosphate (PPi) forming two phosphate ions.</text>
</comment>
<feature type="binding site" evidence="7">
    <location>
        <position position="31"/>
    </location>
    <ligand>
        <name>substrate</name>
    </ligand>
</feature>
<dbReference type="Proteomes" id="UP000633365">
    <property type="component" value="Unassembled WGS sequence"/>
</dbReference>
<dbReference type="SUPFAM" id="SSF50324">
    <property type="entry name" value="Inorganic pyrophosphatase"/>
    <property type="match status" value="1"/>
</dbReference>
<keyword evidence="5 7" id="KW-0460">Magnesium</keyword>
<dbReference type="GO" id="GO:0000287">
    <property type="term" value="F:magnesium ion binding"/>
    <property type="evidence" value="ECO:0007669"/>
    <property type="project" value="UniProtKB-UniRule"/>
</dbReference>
<dbReference type="GO" id="GO:0004427">
    <property type="term" value="F:inorganic diphosphate phosphatase activity"/>
    <property type="evidence" value="ECO:0007669"/>
    <property type="project" value="UniProtKB-UniRule"/>
</dbReference>
<keyword evidence="9" id="KW-1185">Reference proteome</keyword>
<comment type="catalytic activity">
    <reaction evidence="6 7">
        <text>diphosphate + H2O = 2 phosphate + H(+)</text>
        <dbReference type="Rhea" id="RHEA:24576"/>
        <dbReference type="ChEBI" id="CHEBI:15377"/>
        <dbReference type="ChEBI" id="CHEBI:15378"/>
        <dbReference type="ChEBI" id="CHEBI:33019"/>
        <dbReference type="ChEBI" id="CHEBI:43474"/>
        <dbReference type="EC" id="3.6.1.1"/>
    </reaction>
</comment>
<dbReference type="GO" id="GO:0006796">
    <property type="term" value="P:phosphate-containing compound metabolic process"/>
    <property type="evidence" value="ECO:0007669"/>
    <property type="project" value="InterPro"/>
</dbReference>
<proteinExistence type="inferred from homology"/>
<keyword evidence="3 7" id="KW-0479">Metal-binding</keyword>
<dbReference type="EC" id="3.6.1.1" evidence="7"/>
<dbReference type="AlphaFoldDB" id="A0A935C4H5"/>
<evidence type="ECO:0000256" key="2">
    <source>
        <dbReference type="ARBA" id="ARBA00022490"/>
    </source>
</evidence>
<evidence type="ECO:0000256" key="1">
    <source>
        <dbReference type="ARBA" id="ARBA00001946"/>
    </source>
</evidence>
<protein>
    <recommendedName>
        <fullName evidence="7">Inorganic pyrophosphatase</fullName>
        <ecNumber evidence="7">3.6.1.1</ecNumber>
    </recommendedName>
    <alternativeName>
        <fullName evidence="7">Pyrophosphate phospho-hydrolase</fullName>
        <shortName evidence="7">PPase</shortName>
    </alternativeName>
</protein>
<accession>A0A935C4H5</accession>
<dbReference type="GO" id="GO:0005737">
    <property type="term" value="C:cytoplasm"/>
    <property type="evidence" value="ECO:0007669"/>
    <property type="project" value="UniProtKB-SubCell"/>
</dbReference>
<dbReference type="EMBL" id="JAEQMG010000191">
    <property type="protein sequence ID" value="MBK6090269.1"/>
    <property type="molecule type" value="Genomic_DNA"/>
</dbReference>
<comment type="caution">
    <text evidence="8">The sequence shown here is derived from an EMBL/GenBank/DDBJ whole genome shotgun (WGS) entry which is preliminary data.</text>
</comment>
<feature type="binding site" evidence="7">
    <location>
        <position position="72"/>
    </location>
    <ligand>
        <name>Mg(2+)</name>
        <dbReference type="ChEBI" id="CHEBI:18420"/>
        <label>2</label>
    </ligand>
</feature>
<dbReference type="InterPro" id="IPR036649">
    <property type="entry name" value="Pyrophosphatase_sf"/>
</dbReference>
<dbReference type="RefSeq" id="WP_186834177.1">
    <property type="nucleotide sequence ID" value="NZ_JAEQMG010000191.1"/>
</dbReference>
<sequence length="179" mass="20557">MNNIWHDISPKRITCDRFYAVIEISKGGKNKYELDKETGMLKLDRVLFTSTHYPANYGFIPRTYADDGDPLDVLVLCSETILPMTLVECKPIGVLNMIDNNSKDEKIIAVPINDPNYNTYNDISDLPKHRFDEIRHFFQVYKTLEDDKETAATEISGVEKAKEVVQLCIESYILDFQLA</sequence>
<evidence type="ECO:0000313" key="9">
    <source>
        <dbReference type="Proteomes" id="UP000633365"/>
    </source>
</evidence>
<feature type="binding site" evidence="7">
    <location>
        <position position="67"/>
    </location>
    <ligand>
        <name>Mg(2+)</name>
        <dbReference type="ChEBI" id="CHEBI:18420"/>
        <label>1</label>
    </ligand>
</feature>
<dbReference type="PANTHER" id="PTHR10286">
    <property type="entry name" value="INORGANIC PYROPHOSPHATASE"/>
    <property type="match status" value="1"/>
</dbReference>
<feature type="binding site" evidence="7">
    <location>
        <position position="57"/>
    </location>
    <ligand>
        <name>substrate</name>
    </ligand>
</feature>
<evidence type="ECO:0000256" key="7">
    <source>
        <dbReference type="HAMAP-Rule" id="MF_00209"/>
    </source>
</evidence>
<feature type="binding site" evidence="7">
    <location>
        <position position="104"/>
    </location>
    <ligand>
        <name>Mg(2+)</name>
        <dbReference type="ChEBI" id="CHEBI:18420"/>
        <label>1</label>
    </ligand>
</feature>
<dbReference type="Pfam" id="PF00719">
    <property type="entry name" value="Pyrophosphatase"/>
    <property type="match status" value="1"/>
</dbReference>
<evidence type="ECO:0000256" key="6">
    <source>
        <dbReference type="ARBA" id="ARBA00047820"/>
    </source>
</evidence>
<evidence type="ECO:0000256" key="4">
    <source>
        <dbReference type="ARBA" id="ARBA00022801"/>
    </source>
</evidence>